<organism evidence="2 3">
    <name type="scientific">Mesorhabditis belari</name>
    <dbReference type="NCBI Taxonomy" id="2138241"/>
    <lineage>
        <taxon>Eukaryota</taxon>
        <taxon>Metazoa</taxon>
        <taxon>Ecdysozoa</taxon>
        <taxon>Nematoda</taxon>
        <taxon>Chromadorea</taxon>
        <taxon>Rhabditida</taxon>
        <taxon>Rhabditina</taxon>
        <taxon>Rhabditomorpha</taxon>
        <taxon>Rhabditoidea</taxon>
        <taxon>Rhabditidae</taxon>
        <taxon>Mesorhabditinae</taxon>
        <taxon>Mesorhabditis</taxon>
    </lineage>
</organism>
<feature type="region of interest" description="Disordered" evidence="1">
    <location>
        <begin position="1"/>
        <end position="46"/>
    </location>
</feature>
<accession>A0AAF3J1V2</accession>
<dbReference type="AlphaFoldDB" id="A0AAF3J1V2"/>
<sequence>MMAMTDEPPEEFQDDETPSGSASTSPQPPLPSPSPIERKRASIEMPPMELDPLNLKVDPENSKLLQAVQGKASHSLKIGVAAFSPRNLMNQIR</sequence>
<feature type="compositionally biased region" description="Acidic residues" evidence="1">
    <location>
        <begin position="7"/>
        <end position="17"/>
    </location>
</feature>
<dbReference type="Proteomes" id="UP000887575">
    <property type="component" value="Unassembled WGS sequence"/>
</dbReference>
<evidence type="ECO:0000256" key="1">
    <source>
        <dbReference type="SAM" id="MobiDB-lite"/>
    </source>
</evidence>
<keyword evidence="2" id="KW-1185">Reference proteome</keyword>
<protein>
    <submittedName>
        <fullName evidence="3">Uncharacterized protein</fullName>
    </submittedName>
</protein>
<evidence type="ECO:0000313" key="2">
    <source>
        <dbReference type="Proteomes" id="UP000887575"/>
    </source>
</evidence>
<proteinExistence type="predicted"/>
<name>A0AAF3J1V2_9BILA</name>
<dbReference type="WBParaSite" id="MBELARI_LOCUS10984">
    <property type="protein sequence ID" value="MBELARI_LOCUS10984"/>
    <property type="gene ID" value="MBELARI_LOCUS10984"/>
</dbReference>
<reference evidence="3" key="1">
    <citation type="submission" date="2024-02" db="UniProtKB">
        <authorList>
            <consortium name="WormBaseParasite"/>
        </authorList>
    </citation>
    <scope>IDENTIFICATION</scope>
</reference>
<evidence type="ECO:0000313" key="3">
    <source>
        <dbReference type="WBParaSite" id="MBELARI_LOCUS10984"/>
    </source>
</evidence>